<accession>A0A0V0R5U3</accession>
<dbReference type="InterPro" id="IPR036322">
    <property type="entry name" value="WD40_repeat_dom_sf"/>
</dbReference>
<proteinExistence type="predicted"/>
<dbReference type="SUPFAM" id="SSF50978">
    <property type="entry name" value="WD40 repeat-like"/>
    <property type="match status" value="1"/>
</dbReference>
<dbReference type="AlphaFoldDB" id="A0A0V0R5U3"/>
<keyword evidence="2" id="KW-1185">Reference proteome</keyword>
<sequence length="261" mass="30860">METEETKQNSQQNEYTVQKENLPIHFQIIKNIELWKDKIFDCLSLEKTVTVLNINTYKIIYKIQLPTLCFAILAIPQYKNTLLVGTRAGNILIYENLHQFKGKLLASENQQAIFGLIQYKKSCQFFCYGKSGEVIHWDLKKREKIGVYHITVFNDAENFILNCGIQICYEVIYNQSSESDLNDRFNNNEKYSQTQENQNQIEIKLKYKRMSQDYANRHNFGYFSKTLTVPFQNYDHDIQTIAKYKKIHKFITASQKLEIMK</sequence>
<dbReference type="Gene3D" id="2.130.10.10">
    <property type="entry name" value="YVTN repeat-like/Quinoprotein amine dehydrogenase"/>
    <property type="match status" value="1"/>
</dbReference>
<name>A0A0V0R5U3_PSEPJ</name>
<dbReference type="Proteomes" id="UP000054937">
    <property type="component" value="Unassembled WGS sequence"/>
</dbReference>
<protein>
    <submittedName>
        <fullName evidence="1">WD40-repeat-containing domain</fullName>
    </submittedName>
</protein>
<comment type="caution">
    <text evidence="1">The sequence shown here is derived from an EMBL/GenBank/DDBJ whole genome shotgun (WGS) entry which is preliminary data.</text>
</comment>
<evidence type="ECO:0000313" key="1">
    <source>
        <dbReference type="EMBL" id="KRX09728.1"/>
    </source>
</evidence>
<evidence type="ECO:0000313" key="2">
    <source>
        <dbReference type="Proteomes" id="UP000054937"/>
    </source>
</evidence>
<dbReference type="InParanoid" id="A0A0V0R5U3"/>
<dbReference type="InterPro" id="IPR015943">
    <property type="entry name" value="WD40/YVTN_repeat-like_dom_sf"/>
</dbReference>
<organism evidence="1 2">
    <name type="scientific">Pseudocohnilembus persalinus</name>
    <name type="common">Ciliate</name>
    <dbReference type="NCBI Taxonomy" id="266149"/>
    <lineage>
        <taxon>Eukaryota</taxon>
        <taxon>Sar</taxon>
        <taxon>Alveolata</taxon>
        <taxon>Ciliophora</taxon>
        <taxon>Intramacronucleata</taxon>
        <taxon>Oligohymenophorea</taxon>
        <taxon>Scuticociliatia</taxon>
        <taxon>Philasterida</taxon>
        <taxon>Pseudocohnilembidae</taxon>
        <taxon>Pseudocohnilembus</taxon>
    </lineage>
</organism>
<gene>
    <name evidence="1" type="ORF">PPERSA_02600</name>
</gene>
<dbReference type="EMBL" id="LDAU01000044">
    <property type="protein sequence ID" value="KRX09728.1"/>
    <property type="molecule type" value="Genomic_DNA"/>
</dbReference>
<reference evidence="1 2" key="1">
    <citation type="journal article" date="2015" name="Sci. Rep.">
        <title>Genome of the facultative scuticociliatosis pathogen Pseudocohnilembus persalinus provides insight into its virulence through horizontal gene transfer.</title>
        <authorList>
            <person name="Xiong J."/>
            <person name="Wang G."/>
            <person name="Cheng J."/>
            <person name="Tian M."/>
            <person name="Pan X."/>
            <person name="Warren A."/>
            <person name="Jiang C."/>
            <person name="Yuan D."/>
            <person name="Miao W."/>
        </authorList>
    </citation>
    <scope>NUCLEOTIDE SEQUENCE [LARGE SCALE GENOMIC DNA]</scope>
    <source>
        <strain evidence="1">36N120E</strain>
    </source>
</reference>